<dbReference type="InParanoid" id="A0A200QZ91"/>
<comment type="similarity">
    <text evidence="1 3">Belongs to the CDI family. ICK/KRP subfamily.</text>
</comment>
<organism evidence="6 7">
    <name type="scientific">Macleaya cordata</name>
    <name type="common">Five-seeded plume-poppy</name>
    <name type="synonym">Bocconia cordata</name>
    <dbReference type="NCBI Taxonomy" id="56857"/>
    <lineage>
        <taxon>Eukaryota</taxon>
        <taxon>Viridiplantae</taxon>
        <taxon>Streptophyta</taxon>
        <taxon>Embryophyta</taxon>
        <taxon>Tracheophyta</taxon>
        <taxon>Spermatophyta</taxon>
        <taxon>Magnoliopsida</taxon>
        <taxon>Ranunculales</taxon>
        <taxon>Papaveraceae</taxon>
        <taxon>Papaveroideae</taxon>
        <taxon>Macleaya</taxon>
    </lineage>
</organism>
<dbReference type="InterPro" id="IPR003175">
    <property type="entry name" value="CDI_dom"/>
</dbReference>
<keyword evidence="7" id="KW-1185">Reference proteome</keyword>
<dbReference type="GO" id="GO:0005634">
    <property type="term" value="C:nucleus"/>
    <property type="evidence" value="ECO:0007669"/>
    <property type="project" value="UniProtKB-UniRule"/>
</dbReference>
<evidence type="ECO:0000313" key="6">
    <source>
        <dbReference type="EMBL" id="OVA15789.1"/>
    </source>
</evidence>
<evidence type="ECO:0000256" key="2">
    <source>
        <dbReference type="ARBA" id="ARBA00023013"/>
    </source>
</evidence>
<evidence type="ECO:0000256" key="4">
    <source>
        <dbReference type="SAM" id="MobiDB-lite"/>
    </source>
</evidence>
<dbReference type="AlphaFoldDB" id="A0A200QZ91"/>
<sequence>MAELGHHVGVKTRARTLAMATASATNKRTKVARREMEFCSSYNQLENRRRLVITPDLPISPASSDNNSGSVVMSDRCSGNGSCELVSGSLMRSFVDLESEGFKFENSTNFFHRKDSDLNSESNDLESTARPSEANSRRRSLSAERMPSDAEIDDFFSAFEKDEQKRFSEKYNYDIVKDVPLEGRYDWIPLKP</sequence>
<accession>A0A200QZ91</accession>
<dbReference type="GO" id="GO:0004861">
    <property type="term" value="F:cyclin-dependent protein serine/threonine kinase inhibitor activity"/>
    <property type="evidence" value="ECO:0007669"/>
    <property type="project" value="UniProtKB-UniRule"/>
</dbReference>
<feature type="domain" description="Cyclin-dependent kinase inhibitor" evidence="5">
    <location>
        <begin position="146"/>
        <end position="188"/>
    </location>
</feature>
<dbReference type="Pfam" id="PF02234">
    <property type="entry name" value="CDI"/>
    <property type="match status" value="1"/>
</dbReference>
<reference evidence="6 7" key="1">
    <citation type="journal article" date="2017" name="Mol. Plant">
        <title>The Genome of Medicinal Plant Macleaya cordata Provides New Insights into Benzylisoquinoline Alkaloids Metabolism.</title>
        <authorList>
            <person name="Liu X."/>
            <person name="Liu Y."/>
            <person name="Huang P."/>
            <person name="Ma Y."/>
            <person name="Qing Z."/>
            <person name="Tang Q."/>
            <person name="Cao H."/>
            <person name="Cheng P."/>
            <person name="Zheng Y."/>
            <person name="Yuan Z."/>
            <person name="Zhou Y."/>
            <person name="Liu J."/>
            <person name="Tang Z."/>
            <person name="Zhuo Y."/>
            <person name="Zhang Y."/>
            <person name="Yu L."/>
            <person name="Huang J."/>
            <person name="Yang P."/>
            <person name="Peng Q."/>
            <person name="Zhang J."/>
            <person name="Jiang W."/>
            <person name="Zhang Z."/>
            <person name="Lin K."/>
            <person name="Ro D.K."/>
            <person name="Chen X."/>
            <person name="Xiong X."/>
            <person name="Shang Y."/>
            <person name="Huang S."/>
            <person name="Zeng J."/>
        </authorList>
    </citation>
    <scope>NUCLEOTIDE SEQUENCE [LARGE SCALE GENOMIC DNA]</scope>
    <source>
        <strain evidence="7">cv. BLH2017</strain>
        <tissue evidence="6">Root</tissue>
    </source>
</reference>
<dbReference type="InterPro" id="IPR044898">
    <property type="entry name" value="CDI_dom_sf"/>
</dbReference>
<keyword evidence="2 3" id="KW-0649">Protein kinase inhibitor</keyword>
<dbReference type="OrthoDB" id="6373236at2759"/>
<comment type="caution">
    <text evidence="6">The sequence shown here is derived from an EMBL/GenBank/DDBJ whole genome shotgun (WGS) entry which is preliminary data.</text>
</comment>
<feature type="compositionally biased region" description="Polar residues" evidence="4">
    <location>
        <begin position="119"/>
        <end position="134"/>
    </location>
</feature>
<dbReference type="Gene3D" id="4.10.365.10">
    <property type="entry name" value="p27"/>
    <property type="match status" value="1"/>
</dbReference>
<protein>
    <recommendedName>
        <fullName evidence="3">Cyclin-dependent kinase inhibitor</fullName>
    </recommendedName>
</protein>
<evidence type="ECO:0000313" key="7">
    <source>
        <dbReference type="Proteomes" id="UP000195402"/>
    </source>
</evidence>
<evidence type="ECO:0000256" key="1">
    <source>
        <dbReference type="ARBA" id="ARBA00010274"/>
    </source>
</evidence>
<dbReference type="STRING" id="56857.A0A200QZ91"/>
<gene>
    <name evidence="6" type="ORF">BVC80_1825g23</name>
</gene>
<feature type="region of interest" description="Disordered" evidence="4">
    <location>
        <begin position="113"/>
        <end position="147"/>
    </location>
</feature>
<name>A0A200QZ91_MACCD</name>
<dbReference type="InterPro" id="IPR044275">
    <property type="entry name" value="KRP"/>
</dbReference>
<dbReference type="OMA" id="YELENCC"/>
<dbReference type="Proteomes" id="UP000195402">
    <property type="component" value="Unassembled WGS sequence"/>
</dbReference>
<evidence type="ECO:0000256" key="3">
    <source>
        <dbReference type="PIRNR" id="PIRNR017811"/>
    </source>
</evidence>
<evidence type="ECO:0000259" key="5">
    <source>
        <dbReference type="Pfam" id="PF02234"/>
    </source>
</evidence>
<dbReference type="PIRSF" id="PIRSF017811">
    <property type="entry name" value="CDK_inhib_pln"/>
    <property type="match status" value="1"/>
</dbReference>
<dbReference type="FunCoup" id="A0A200QZ91">
    <property type="interactions" value="371"/>
</dbReference>
<dbReference type="PANTHER" id="PTHR46776">
    <property type="entry name" value="CYCLIN-DEPENDENT KINASE INHIBITOR 4-RELATED"/>
    <property type="match status" value="1"/>
</dbReference>
<dbReference type="EMBL" id="MVGT01000732">
    <property type="protein sequence ID" value="OVA15789.1"/>
    <property type="molecule type" value="Genomic_DNA"/>
</dbReference>
<proteinExistence type="inferred from homology"/>
<dbReference type="GO" id="GO:0051726">
    <property type="term" value="P:regulation of cell cycle"/>
    <property type="evidence" value="ECO:0007669"/>
    <property type="project" value="InterPro"/>
</dbReference>